<feature type="compositionally biased region" description="Basic and acidic residues" evidence="1">
    <location>
        <begin position="174"/>
        <end position="198"/>
    </location>
</feature>
<dbReference type="KEGG" id="asal:CFBP5507_06025"/>
<feature type="region of interest" description="Disordered" evidence="1">
    <location>
        <begin position="134"/>
        <end position="217"/>
    </location>
</feature>
<reference evidence="2" key="1">
    <citation type="submission" date="2022-10" db="EMBL/GenBank/DDBJ databases">
        <title>Complete genome sequence of Agrobacterium salinitolerans CFBP5507.</title>
        <authorList>
            <person name="Tchabashvili S."/>
            <person name="Yen H.-C."/>
            <person name="Haryono M."/>
            <person name="Lin Y.-C."/>
            <person name="Lai E.-M."/>
            <person name="Kuo C.-H."/>
        </authorList>
    </citation>
    <scope>NUCLEOTIDE SEQUENCE</scope>
    <source>
        <strain evidence="2">CFBP5507</strain>
    </source>
</reference>
<dbReference type="Proteomes" id="UP000298735">
    <property type="component" value="Chromosome Circular"/>
</dbReference>
<sequence>MKTLQDLLLERVVGGDQRAAHAVIDVRGGNVRILLGAIGDLGRIILSVDDNDVRVLYPAPPETDQGSDAADEEGTGERRPVDIAAGEFVDDRDPLHPGENPLDAEARIAAEGLNARQPEAVSTTTAVTGAVASEAGEAGGDGLSEIKNPQGEGNGDDDASDDDADQSGDDAGGEPEKGAGGEGDESQKAPKDEPESNLKGEPNIEAIDPTSMTKDQLLALAEKEGAAVSSGATKAEIAAAINEKRGEAAKQ</sequence>
<evidence type="ECO:0000256" key="1">
    <source>
        <dbReference type="SAM" id="MobiDB-lite"/>
    </source>
</evidence>
<organism evidence="2 3">
    <name type="scientific">Agrobacterium salinitolerans</name>
    <dbReference type="NCBI Taxonomy" id="1183413"/>
    <lineage>
        <taxon>Bacteria</taxon>
        <taxon>Pseudomonadati</taxon>
        <taxon>Pseudomonadota</taxon>
        <taxon>Alphaproteobacteria</taxon>
        <taxon>Hyphomicrobiales</taxon>
        <taxon>Rhizobiaceae</taxon>
        <taxon>Rhizobium/Agrobacterium group</taxon>
        <taxon>Agrobacterium</taxon>
    </lineage>
</organism>
<dbReference type="AlphaFoldDB" id="A0A4Z1R4Y6"/>
<dbReference type="RefSeq" id="WP_137410338.1">
    <property type="nucleotide sequence ID" value="NZ_CP109968.1"/>
</dbReference>
<feature type="compositionally biased region" description="Acidic residues" evidence="1">
    <location>
        <begin position="154"/>
        <end position="173"/>
    </location>
</feature>
<name>A0A4Z1R4Y6_9HYPH</name>
<dbReference type="EMBL" id="CP109968">
    <property type="protein sequence ID" value="UYZ08557.1"/>
    <property type="molecule type" value="Genomic_DNA"/>
</dbReference>
<proteinExistence type="predicted"/>
<evidence type="ECO:0000313" key="2">
    <source>
        <dbReference type="EMBL" id="UYZ08557.1"/>
    </source>
</evidence>
<accession>A0A4Z1R4Y6</accession>
<protein>
    <submittedName>
        <fullName evidence="2">Uncharacterized protein</fullName>
    </submittedName>
</protein>
<gene>
    <name evidence="2" type="ORF">CFBP5507_06025</name>
</gene>
<feature type="region of interest" description="Disordered" evidence="1">
    <location>
        <begin position="58"/>
        <end position="101"/>
    </location>
</feature>
<evidence type="ECO:0000313" key="3">
    <source>
        <dbReference type="Proteomes" id="UP000298735"/>
    </source>
</evidence>